<dbReference type="InParanoid" id="S2JKI2"/>
<sequence length="182" mass="21191">MATSNKAPVKKPAKNQTKRNTITHYFTPTEDTDVDVEMEDAVEICVIRNKMPVMNLWDMIQYELDQDPFYNDMMDEPSRAAKSTTALAISNNCMSRRRPRQSDAVAEQSSKRQKKTDHELSNIMTRFLNMGSAIKQHPPMSSLDFMNDFSEDTEDLSRQVRHKQTLQESHLFVYNITQEFLY</sequence>
<dbReference type="OrthoDB" id="2239580at2759"/>
<keyword evidence="3" id="KW-1185">Reference proteome</keyword>
<gene>
    <name evidence="2" type="ORF">HMPREF1544_10190</name>
</gene>
<protein>
    <submittedName>
        <fullName evidence="2">Uncharacterized protein</fullName>
    </submittedName>
</protein>
<evidence type="ECO:0000313" key="3">
    <source>
        <dbReference type="Proteomes" id="UP000014254"/>
    </source>
</evidence>
<dbReference type="VEuPathDB" id="FungiDB:HMPREF1544_10190"/>
<dbReference type="Proteomes" id="UP000014254">
    <property type="component" value="Unassembled WGS sequence"/>
</dbReference>
<dbReference type="OMA" id="QDPFYND"/>
<evidence type="ECO:0000256" key="1">
    <source>
        <dbReference type="SAM" id="MobiDB-lite"/>
    </source>
</evidence>
<feature type="region of interest" description="Disordered" evidence="1">
    <location>
        <begin position="1"/>
        <end position="21"/>
    </location>
</feature>
<evidence type="ECO:0000313" key="2">
    <source>
        <dbReference type="EMBL" id="EPB83053.1"/>
    </source>
</evidence>
<name>S2JKI2_MUCC1</name>
<dbReference type="EMBL" id="KE124086">
    <property type="protein sequence ID" value="EPB83053.1"/>
    <property type="molecule type" value="Genomic_DNA"/>
</dbReference>
<feature type="region of interest" description="Disordered" evidence="1">
    <location>
        <begin position="95"/>
        <end position="118"/>
    </location>
</feature>
<feature type="compositionally biased region" description="Basic residues" evidence="1">
    <location>
        <begin position="8"/>
        <end position="17"/>
    </location>
</feature>
<dbReference type="AlphaFoldDB" id="S2JKI2"/>
<organism evidence="2 3">
    <name type="scientific">Mucor circinelloides f. circinelloides (strain 1006PhL)</name>
    <name type="common">Mucormycosis agent</name>
    <name type="synonym">Calyptromyces circinelloides</name>
    <dbReference type="NCBI Taxonomy" id="1220926"/>
    <lineage>
        <taxon>Eukaryota</taxon>
        <taxon>Fungi</taxon>
        <taxon>Fungi incertae sedis</taxon>
        <taxon>Mucoromycota</taxon>
        <taxon>Mucoromycotina</taxon>
        <taxon>Mucoromycetes</taxon>
        <taxon>Mucorales</taxon>
        <taxon>Mucorineae</taxon>
        <taxon>Mucoraceae</taxon>
        <taxon>Mucor</taxon>
    </lineage>
</organism>
<accession>S2JKI2</accession>
<proteinExistence type="predicted"/>
<reference evidence="3" key="1">
    <citation type="submission" date="2013-05" db="EMBL/GenBank/DDBJ databases">
        <title>The Genome sequence of Mucor circinelloides f. circinelloides 1006PhL.</title>
        <authorList>
            <consortium name="The Broad Institute Genomics Platform"/>
            <person name="Cuomo C."/>
            <person name="Earl A."/>
            <person name="Findley K."/>
            <person name="Lee S.C."/>
            <person name="Walker B."/>
            <person name="Young S."/>
            <person name="Zeng Q."/>
            <person name="Gargeya S."/>
            <person name="Fitzgerald M."/>
            <person name="Haas B."/>
            <person name="Abouelleil A."/>
            <person name="Allen A.W."/>
            <person name="Alvarado L."/>
            <person name="Arachchi H.M."/>
            <person name="Berlin A.M."/>
            <person name="Chapman S.B."/>
            <person name="Gainer-Dewar J."/>
            <person name="Goldberg J."/>
            <person name="Griggs A."/>
            <person name="Gujja S."/>
            <person name="Hansen M."/>
            <person name="Howarth C."/>
            <person name="Imamovic A."/>
            <person name="Ireland A."/>
            <person name="Larimer J."/>
            <person name="McCowan C."/>
            <person name="Murphy C."/>
            <person name="Pearson M."/>
            <person name="Poon T.W."/>
            <person name="Priest M."/>
            <person name="Roberts A."/>
            <person name="Saif S."/>
            <person name="Shea T."/>
            <person name="Sisk P."/>
            <person name="Sykes S."/>
            <person name="Wortman J."/>
            <person name="Nusbaum C."/>
            <person name="Birren B."/>
        </authorList>
    </citation>
    <scope>NUCLEOTIDE SEQUENCE [LARGE SCALE GENOMIC DNA]</scope>
    <source>
        <strain evidence="3">1006PhL</strain>
    </source>
</reference>